<dbReference type="Proteomes" id="UP000053240">
    <property type="component" value="Unassembled WGS sequence"/>
</dbReference>
<accession>A0A0N1PGI2</accession>
<dbReference type="Gene3D" id="3.10.100.10">
    <property type="entry name" value="Mannose-Binding Protein A, subunit A"/>
    <property type="match status" value="1"/>
</dbReference>
<dbReference type="STRING" id="76193.A0A0N1PGI2"/>
<dbReference type="InParanoid" id="A0A0N1PGI2"/>
<gene>
    <name evidence="1" type="ORF">RR48_05421</name>
</gene>
<evidence type="ECO:0000313" key="1">
    <source>
        <dbReference type="EMBL" id="KPJ13033.1"/>
    </source>
</evidence>
<name>A0A0N1PGI2_PAPMA</name>
<protein>
    <submittedName>
        <fullName evidence="1">Uncharacterized protein</fullName>
    </submittedName>
</protein>
<sequence length="122" mass="13878">MDICNTRVIADVLPAFETVLKIHLNLRLGIRYTICMIHISRYIKTFLVTLMDKRDVPKIYEVDFQPYHMNNLSVLGGGKCPPGWDAVAGTCYMYVGAPMTYEQARLFCLVLHQCGLVVIHIT</sequence>
<dbReference type="SUPFAM" id="SSF56436">
    <property type="entry name" value="C-type lectin-like"/>
    <property type="match status" value="1"/>
</dbReference>
<organism evidence="1 2">
    <name type="scientific">Papilio machaon</name>
    <name type="common">Old World swallowtail butterfly</name>
    <dbReference type="NCBI Taxonomy" id="76193"/>
    <lineage>
        <taxon>Eukaryota</taxon>
        <taxon>Metazoa</taxon>
        <taxon>Ecdysozoa</taxon>
        <taxon>Arthropoda</taxon>
        <taxon>Hexapoda</taxon>
        <taxon>Insecta</taxon>
        <taxon>Pterygota</taxon>
        <taxon>Neoptera</taxon>
        <taxon>Endopterygota</taxon>
        <taxon>Lepidoptera</taxon>
        <taxon>Glossata</taxon>
        <taxon>Ditrysia</taxon>
        <taxon>Papilionoidea</taxon>
        <taxon>Papilionidae</taxon>
        <taxon>Papilioninae</taxon>
        <taxon>Papilio</taxon>
    </lineage>
</organism>
<dbReference type="InterPro" id="IPR016187">
    <property type="entry name" value="CTDL_fold"/>
</dbReference>
<dbReference type="InterPro" id="IPR016186">
    <property type="entry name" value="C-type_lectin-like/link_sf"/>
</dbReference>
<dbReference type="AlphaFoldDB" id="A0A0N1PGI2"/>
<evidence type="ECO:0000313" key="2">
    <source>
        <dbReference type="Proteomes" id="UP000053240"/>
    </source>
</evidence>
<dbReference type="EMBL" id="KQ460651">
    <property type="protein sequence ID" value="KPJ13033.1"/>
    <property type="molecule type" value="Genomic_DNA"/>
</dbReference>
<keyword evidence="2" id="KW-1185">Reference proteome</keyword>
<reference evidence="1 2" key="1">
    <citation type="journal article" date="2015" name="Nat. Commun.">
        <title>Outbred genome sequencing and CRISPR/Cas9 gene editing in butterflies.</title>
        <authorList>
            <person name="Li X."/>
            <person name="Fan D."/>
            <person name="Zhang W."/>
            <person name="Liu G."/>
            <person name="Zhang L."/>
            <person name="Zhao L."/>
            <person name="Fang X."/>
            <person name="Chen L."/>
            <person name="Dong Y."/>
            <person name="Chen Y."/>
            <person name="Ding Y."/>
            <person name="Zhao R."/>
            <person name="Feng M."/>
            <person name="Zhu Y."/>
            <person name="Feng Y."/>
            <person name="Jiang X."/>
            <person name="Zhu D."/>
            <person name="Xiang H."/>
            <person name="Feng X."/>
            <person name="Li S."/>
            <person name="Wang J."/>
            <person name="Zhang G."/>
            <person name="Kronforst M.R."/>
            <person name="Wang W."/>
        </authorList>
    </citation>
    <scope>NUCLEOTIDE SEQUENCE [LARGE SCALE GENOMIC DNA]</scope>
    <source>
        <strain evidence="1">Ya'a_city_454_Pm</strain>
        <tissue evidence="1">Whole body</tissue>
    </source>
</reference>
<proteinExistence type="predicted"/>